<protein>
    <submittedName>
        <fullName evidence="1">General stress protein</fullName>
    </submittedName>
</protein>
<evidence type="ECO:0000313" key="1">
    <source>
        <dbReference type="EMBL" id="CAA9269819.1"/>
    </source>
</evidence>
<name>A0A6J4J6M0_9SPHI</name>
<dbReference type="EMBL" id="CADCTQ010000255">
    <property type="protein sequence ID" value="CAA9269819.1"/>
    <property type="molecule type" value="Genomic_DNA"/>
</dbReference>
<dbReference type="Pfam" id="PF11009">
    <property type="entry name" value="BrxC"/>
    <property type="match status" value="1"/>
</dbReference>
<gene>
    <name evidence="1" type="ORF">AVDCRST_MAG56-2987</name>
</gene>
<proteinExistence type="predicted"/>
<sequence length="115" mass="13037">MNWIALTSESQLKDIIANPEQPAMIFKHSTRCSISATALSRLERAWNEAELGPLKAYYLDLLSYRPVSNQIASTLNVTHQSPQLLLIHEGKCVYNASHMEISYPELKRQLGRILV</sequence>
<accession>A0A6J4J6M0</accession>
<dbReference type="AlphaFoldDB" id="A0A6J4J6M0"/>
<dbReference type="InterPro" id="IPR022551">
    <property type="entry name" value="BrxC"/>
</dbReference>
<dbReference type="NCBIfam" id="TIGR04019">
    <property type="entry name" value="B_thiol_YtxJ"/>
    <property type="match status" value="1"/>
</dbReference>
<reference evidence="1" key="1">
    <citation type="submission" date="2020-02" db="EMBL/GenBank/DDBJ databases">
        <authorList>
            <person name="Meier V. D."/>
        </authorList>
    </citation>
    <scope>NUCLEOTIDE SEQUENCE</scope>
    <source>
        <strain evidence="1">AVDCRST_MAG56</strain>
    </source>
</reference>
<organism evidence="1">
    <name type="scientific">uncultured Cytophagales bacterium</name>
    <dbReference type="NCBI Taxonomy" id="158755"/>
    <lineage>
        <taxon>Bacteria</taxon>
        <taxon>Pseudomonadati</taxon>
        <taxon>Bacteroidota</taxon>
        <taxon>Sphingobacteriia</taxon>
        <taxon>Sphingobacteriales</taxon>
        <taxon>environmental samples</taxon>
    </lineage>
</organism>
<dbReference type="Gene3D" id="3.40.30.10">
    <property type="entry name" value="Glutaredoxin"/>
    <property type="match status" value="1"/>
</dbReference>